<feature type="domain" description="EGF-like" evidence="19">
    <location>
        <begin position="237"/>
        <end position="274"/>
    </location>
</feature>
<accession>A0A834Y775</accession>
<dbReference type="InterPro" id="IPR013032">
    <property type="entry name" value="EGF-like_CS"/>
</dbReference>
<feature type="disulfide bond" evidence="15">
    <location>
        <begin position="847"/>
        <end position="856"/>
    </location>
</feature>
<feature type="domain" description="EGF-like" evidence="19">
    <location>
        <begin position="511"/>
        <end position="546"/>
    </location>
</feature>
<feature type="domain" description="EGF-like" evidence="19">
    <location>
        <begin position="661"/>
        <end position="703"/>
    </location>
</feature>
<feature type="disulfide bond" evidence="15">
    <location>
        <begin position="498"/>
        <end position="507"/>
    </location>
</feature>
<keyword evidence="10" id="KW-0325">Glycoprotein</keyword>
<dbReference type="PROSITE" id="PS00022">
    <property type="entry name" value="EGF_1"/>
    <property type="match status" value="27"/>
</dbReference>
<dbReference type="InterPro" id="IPR000152">
    <property type="entry name" value="EGF-type_Asp/Asn_hydroxyl_site"/>
</dbReference>
<dbReference type="Pfam" id="PF00054">
    <property type="entry name" value="Laminin_G_1"/>
    <property type="match status" value="2"/>
</dbReference>
<evidence type="ECO:0000256" key="6">
    <source>
        <dbReference type="ARBA" id="ARBA00022737"/>
    </source>
</evidence>
<evidence type="ECO:0000256" key="7">
    <source>
        <dbReference type="ARBA" id="ARBA00022989"/>
    </source>
</evidence>
<feature type="disulfide bond" evidence="15">
    <location>
        <begin position="747"/>
        <end position="757"/>
    </location>
</feature>
<feature type="disulfide bond" evidence="15">
    <location>
        <begin position="264"/>
        <end position="273"/>
    </location>
</feature>
<feature type="domain" description="EGF-like" evidence="19">
    <location>
        <begin position="358"/>
        <end position="395"/>
    </location>
</feature>
<dbReference type="GO" id="GO:0007369">
    <property type="term" value="P:gastrulation"/>
    <property type="evidence" value="ECO:0007669"/>
    <property type="project" value="UniProtKB-KW"/>
</dbReference>
<feature type="disulfide bond" evidence="15">
    <location>
        <begin position="307"/>
        <end position="316"/>
    </location>
</feature>
<feature type="domain" description="Laminin G" evidence="18">
    <location>
        <begin position="1155"/>
        <end position="1325"/>
    </location>
</feature>
<dbReference type="SMART" id="SM00179">
    <property type="entry name" value="EGF_CA"/>
    <property type="match status" value="32"/>
</dbReference>
<dbReference type="InterPro" id="IPR001791">
    <property type="entry name" value="Laminin_G"/>
</dbReference>
<dbReference type="GO" id="GO:0007411">
    <property type="term" value="P:axon guidance"/>
    <property type="evidence" value="ECO:0007669"/>
    <property type="project" value="UniProtKB-ARBA"/>
</dbReference>
<proteinExistence type="inferred from homology"/>
<evidence type="ECO:0000256" key="12">
    <source>
        <dbReference type="ARBA" id="ARBA00060989"/>
    </source>
</evidence>
<gene>
    <name evidence="20" type="ORF">HCN44_009400</name>
</gene>
<feature type="domain" description="EGF-like" evidence="19">
    <location>
        <begin position="585"/>
        <end position="621"/>
    </location>
</feature>
<feature type="disulfide bond" evidence="15">
    <location>
        <begin position="2179"/>
        <end position="2188"/>
    </location>
</feature>
<name>A0A834Y775_APHGI</name>
<feature type="disulfide bond" evidence="15">
    <location>
        <begin position="1062"/>
        <end position="1071"/>
    </location>
</feature>
<dbReference type="SMART" id="SM00181">
    <property type="entry name" value="EGF"/>
    <property type="match status" value="34"/>
</dbReference>
<dbReference type="InterPro" id="IPR001881">
    <property type="entry name" value="EGF-like_Ca-bd_dom"/>
</dbReference>
<feature type="domain" description="EGF-like" evidence="19">
    <location>
        <begin position="1985"/>
        <end position="2024"/>
    </location>
</feature>
<dbReference type="SUPFAM" id="SSF57184">
    <property type="entry name" value="Growth factor receptor domain"/>
    <property type="match status" value="3"/>
</dbReference>
<evidence type="ECO:0000256" key="5">
    <source>
        <dbReference type="ARBA" id="ARBA00022729"/>
    </source>
</evidence>
<feature type="domain" description="EGF-like" evidence="19">
    <location>
        <begin position="1587"/>
        <end position="1623"/>
    </location>
</feature>
<evidence type="ECO:0000256" key="9">
    <source>
        <dbReference type="ARBA" id="ARBA00023157"/>
    </source>
</evidence>
<evidence type="ECO:0000256" key="16">
    <source>
        <dbReference type="SAM" id="Phobius"/>
    </source>
</evidence>
<keyword evidence="2" id="KW-1003">Cell membrane</keyword>
<dbReference type="OrthoDB" id="283575at2759"/>
<dbReference type="GO" id="GO:0003008">
    <property type="term" value="P:system process"/>
    <property type="evidence" value="ECO:0007669"/>
    <property type="project" value="UniProtKB-ARBA"/>
</dbReference>
<comment type="subcellular location">
    <subcellularLocation>
        <location evidence="1">Apical cell membrane</location>
        <topology evidence="1">Single-pass type I membrane protein</topology>
    </subcellularLocation>
</comment>
<evidence type="ECO:0000256" key="2">
    <source>
        <dbReference type="ARBA" id="ARBA00022475"/>
    </source>
</evidence>
<dbReference type="SMART" id="SM00282">
    <property type="entry name" value="LamG"/>
    <property type="match status" value="3"/>
</dbReference>
<organism evidence="20 21">
    <name type="scientific">Aphidius gifuensis</name>
    <name type="common">Parasitoid wasp</name>
    <dbReference type="NCBI Taxonomy" id="684658"/>
    <lineage>
        <taxon>Eukaryota</taxon>
        <taxon>Metazoa</taxon>
        <taxon>Ecdysozoa</taxon>
        <taxon>Arthropoda</taxon>
        <taxon>Hexapoda</taxon>
        <taxon>Insecta</taxon>
        <taxon>Pterygota</taxon>
        <taxon>Neoptera</taxon>
        <taxon>Endopterygota</taxon>
        <taxon>Hymenoptera</taxon>
        <taxon>Apocrita</taxon>
        <taxon>Ichneumonoidea</taxon>
        <taxon>Braconidae</taxon>
        <taxon>Aphidiinae</taxon>
        <taxon>Aphidius</taxon>
    </lineage>
</organism>
<evidence type="ECO:0000313" key="21">
    <source>
        <dbReference type="Proteomes" id="UP000639338"/>
    </source>
</evidence>
<feature type="domain" description="EGF-like" evidence="19">
    <location>
        <begin position="936"/>
        <end position="972"/>
    </location>
</feature>
<feature type="domain" description="EGF-like" evidence="19">
    <location>
        <begin position="781"/>
        <end position="819"/>
    </location>
</feature>
<feature type="chain" id="PRO_5032953782" description="Protein crumbs homolog 2" evidence="17">
    <location>
        <begin position="22"/>
        <end position="2302"/>
    </location>
</feature>
<dbReference type="Pfam" id="PF12661">
    <property type="entry name" value="hEGF"/>
    <property type="match status" value="8"/>
</dbReference>
<dbReference type="PROSITE" id="PS50025">
    <property type="entry name" value="LAM_G_DOMAIN"/>
    <property type="match status" value="2"/>
</dbReference>
<feature type="disulfide bond" evidence="15">
    <location>
        <begin position="2217"/>
        <end position="2226"/>
    </location>
</feature>
<feature type="disulfide bond" evidence="15">
    <location>
        <begin position="809"/>
        <end position="818"/>
    </location>
</feature>
<dbReference type="GO" id="GO:0120035">
    <property type="term" value="P:regulation of plasma membrane bounded cell projection organization"/>
    <property type="evidence" value="ECO:0007669"/>
    <property type="project" value="UniProtKB-ARBA"/>
</dbReference>
<dbReference type="GO" id="GO:0016318">
    <property type="term" value="P:ommatidial rotation"/>
    <property type="evidence" value="ECO:0007669"/>
    <property type="project" value="UniProtKB-ARBA"/>
</dbReference>
<keyword evidence="4 16" id="KW-0812">Transmembrane</keyword>
<keyword evidence="5 17" id="KW-0732">Signal</keyword>
<dbReference type="GO" id="GO:0048056">
    <property type="term" value="P:R3/R4 cell differentiation"/>
    <property type="evidence" value="ECO:0007669"/>
    <property type="project" value="UniProtKB-ARBA"/>
</dbReference>
<dbReference type="GO" id="GO:0040008">
    <property type="term" value="P:regulation of growth"/>
    <property type="evidence" value="ECO:0007669"/>
    <property type="project" value="UniProtKB-ARBA"/>
</dbReference>
<evidence type="ECO:0000256" key="14">
    <source>
        <dbReference type="ARBA" id="ARBA00080891"/>
    </source>
</evidence>
<feature type="disulfide bond" evidence="15">
    <location>
        <begin position="885"/>
        <end position="894"/>
    </location>
</feature>
<feature type="disulfide bond" evidence="15">
    <location>
        <begin position="769"/>
        <end position="778"/>
    </location>
</feature>
<dbReference type="PROSITE" id="PS01186">
    <property type="entry name" value="EGF_2"/>
    <property type="match status" value="21"/>
</dbReference>
<dbReference type="FunFam" id="2.10.25.10:FF:000031">
    <property type="entry name" value="neurogenic locus notch homolog protein 3"/>
    <property type="match status" value="1"/>
</dbReference>
<feature type="domain" description="EGF-like" evidence="19">
    <location>
        <begin position="1947"/>
        <end position="1983"/>
    </location>
</feature>
<dbReference type="GO" id="GO:0048646">
    <property type="term" value="P:anatomical structure formation involved in morphogenesis"/>
    <property type="evidence" value="ECO:0007669"/>
    <property type="project" value="UniProtKB-ARBA"/>
</dbReference>
<dbReference type="EMBL" id="JACMRX010000001">
    <property type="protein sequence ID" value="KAF7998002.1"/>
    <property type="molecule type" value="Genomic_DNA"/>
</dbReference>
<dbReference type="GO" id="GO:0030097">
    <property type="term" value="P:hemopoiesis"/>
    <property type="evidence" value="ECO:0007669"/>
    <property type="project" value="UniProtKB-ARBA"/>
</dbReference>
<dbReference type="FunFam" id="2.10.25.10:FF:000012">
    <property type="entry name" value="Delta-like protein"/>
    <property type="match status" value="1"/>
</dbReference>
<dbReference type="FunFam" id="2.10.25.10:FF:000321">
    <property type="entry name" value="Protein delta homolog 1"/>
    <property type="match status" value="1"/>
</dbReference>
<dbReference type="PRINTS" id="PR01983">
    <property type="entry name" value="NOTCH"/>
</dbReference>
<keyword evidence="6" id="KW-0677">Repeat</keyword>
<feature type="disulfide bond" evidence="15">
    <location>
        <begin position="611"/>
        <end position="620"/>
    </location>
</feature>
<feature type="disulfide bond" evidence="15">
    <location>
        <begin position="423"/>
        <end position="432"/>
    </location>
</feature>
<evidence type="ECO:0000256" key="13">
    <source>
        <dbReference type="ARBA" id="ARBA00072415"/>
    </source>
</evidence>
<dbReference type="FunFam" id="2.10.25.10:FF:000122">
    <property type="entry name" value="Protein crumbs homolog 2"/>
    <property type="match status" value="3"/>
</dbReference>
<feature type="signal peptide" evidence="17">
    <location>
        <begin position="1"/>
        <end position="21"/>
    </location>
</feature>
<feature type="domain" description="EGF-like" evidence="19">
    <location>
        <begin position="2190"/>
        <end position="2227"/>
    </location>
</feature>
<dbReference type="FunFam" id="2.10.25.10:FF:000004">
    <property type="entry name" value="Neurogenic locus notch 1"/>
    <property type="match status" value="1"/>
</dbReference>
<dbReference type="PROSITE" id="PS00010">
    <property type="entry name" value="ASX_HYDROXYL"/>
    <property type="match status" value="21"/>
</dbReference>
<dbReference type="FunFam" id="2.10.25.10:FF:000109">
    <property type="entry name" value="Notch homolog 4, [Drosophila]"/>
    <property type="match status" value="1"/>
</dbReference>
<evidence type="ECO:0000256" key="10">
    <source>
        <dbReference type="ARBA" id="ARBA00023180"/>
    </source>
</evidence>
<dbReference type="GO" id="GO:0048863">
    <property type="term" value="P:stem cell differentiation"/>
    <property type="evidence" value="ECO:0007669"/>
    <property type="project" value="UniProtKB-ARBA"/>
</dbReference>
<feature type="domain" description="EGF-like" evidence="19">
    <location>
        <begin position="705"/>
        <end position="741"/>
    </location>
</feature>
<feature type="domain" description="EGF-like" evidence="19">
    <location>
        <begin position="1112"/>
        <end position="1153"/>
    </location>
</feature>
<dbReference type="PANTHER" id="PTHR12916:SF4">
    <property type="entry name" value="UNINFLATABLE, ISOFORM C"/>
    <property type="match status" value="1"/>
</dbReference>
<dbReference type="FunFam" id="2.60.120.200:FF:000143">
    <property type="entry name" value="Crumbs, isoform D"/>
    <property type="match status" value="1"/>
</dbReference>
<feature type="domain" description="EGF-like" evidence="19">
    <location>
        <begin position="821"/>
        <end position="857"/>
    </location>
</feature>
<dbReference type="FunFam" id="2.10.25.10:FF:000434">
    <property type="entry name" value="Predicted protein"/>
    <property type="match status" value="1"/>
</dbReference>
<feature type="disulfide bond" evidence="15">
    <location>
        <begin position="1973"/>
        <end position="1982"/>
    </location>
</feature>
<comment type="caution">
    <text evidence="20">The sequence shown here is derived from an EMBL/GenBank/DDBJ whole genome shotgun (WGS) entry which is preliminary data.</text>
</comment>
<dbReference type="GO" id="GO:0005911">
    <property type="term" value="C:cell-cell junction"/>
    <property type="evidence" value="ECO:0007669"/>
    <property type="project" value="UniProtKB-ARBA"/>
</dbReference>
<keyword evidence="3 15" id="KW-0245">EGF-like domain</keyword>
<dbReference type="InterPro" id="IPR013320">
    <property type="entry name" value="ConA-like_dom_sf"/>
</dbReference>
<feature type="disulfide bond" evidence="15">
    <location>
        <begin position="385"/>
        <end position="394"/>
    </location>
</feature>
<feature type="domain" description="EGF-like" evidence="19">
    <location>
        <begin position="2068"/>
        <end position="2104"/>
    </location>
</feature>
<feature type="domain" description="EGF-like" evidence="19">
    <location>
        <begin position="859"/>
        <end position="895"/>
    </location>
</feature>
<dbReference type="GO" id="GO:0009952">
    <property type="term" value="P:anterior/posterior pattern specification"/>
    <property type="evidence" value="ECO:0007669"/>
    <property type="project" value="UniProtKB-ARBA"/>
</dbReference>
<evidence type="ECO:0000256" key="8">
    <source>
        <dbReference type="ARBA" id="ARBA00023136"/>
    </source>
</evidence>
<dbReference type="GO" id="GO:0005509">
    <property type="term" value="F:calcium ion binding"/>
    <property type="evidence" value="ECO:0007669"/>
    <property type="project" value="InterPro"/>
</dbReference>
<keyword evidence="7 16" id="KW-1133">Transmembrane helix</keyword>
<feature type="domain" description="EGF-like" evidence="19">
    <location>
        <begin position="1327"/>
        <end position="1363"/>
    </location>
</feature>
<feature type="disulfide bond" evidence="15">
    <location>
        <begin position="2094"/>
        <end position="2103"/>
    </location>
</feature>
<feature type="domain" description="EGF-like" evidence="19">
    <location>
        <begin position="623"/>
        <end position="659"/>
    </location>
</feature>
<feature type="disulfide bond" evidence="15">
    <location>
        <begin position="649"/>
        <end position="658"/>
    </location>
</feature>
<dbReference type="SUPFAM" id="SSF49899">
    <property type="entry name" value="Concanavalin A-like lectins/glucanases"/>
    <property type="match status" value="4"/>
</dbReference>
<feature type="domain" description="EGF-like" evidence="19">
    <location>
        <begin position="2027"/>
        <end position="2065"/>
    </location>
</feature>
<dbReference type="GO" id="GO:0032991">
    <property type="term" value="C:protein-containing complex"/>
    <property type="evidence" value="ECO:0007669"/>
    <property type="project" value="UniProtKB-ARBA"/>
</dbReference>
<evidence type="ECO:0000256" key="17">
    <source>
        <dbReference type="SAM" id="SignalP"/>
    </source>
</evidence>
<feature type="disulfide bond" evidence="15">
    <location>
        <begin position="962"/>
        <end position="971"/>
    </location>
</feature>
<feature type="domain" description="EGF-like" evidence="19">
    <location>
        <begin position="472"/>
        <end position="508"/>
    </location>
</feature>
<feature type="domain" description="EGF-like" evidence="19">
    <location>
        <begin position="2151"/>
        <end position="2189"/>
    </location>
</feature>
<dbReference type="PANTHER" id="PTHR12916">
    <property type="entry name" value="CYTOCHROME C OXIDASE POLYPEPTIDE VIC-2"/>
    <property type="match status" value="1"/>
</dbReference>
<dbReference type="InterPro" id="IPR000742">
    <property type="entry name" value="EGF"/>
</dbReference>
<dbReference type="FunFam" id="2.10.25.10:FF:000039">
    <property type="entry name" value="Crumbs cell polarity complex component 1"/>
    <property type="match status" value="1"/>
</dbReference>
<dbReference type="GO" id="GO:0048732">
    <property type="term" value="P:gland development"/>
    <property type="evidence" value="ECO:0007669"/>
    <property type="project" value="UniProtKB-ARBA"/>
</dbReference>
<feature type="transmembrane region" description="Helical" evidence="16">
    <location>
        <begin position="2237"/>
        <end position="2262"/>
    </location>
</feature>
<keyword evidence="8 16" id="KW-0472">Membrane</keyword>
<feature type="domain" description="EGF-like" evidence="19">
    <location>
        <begin position="397"/>
        <end position="433"/>
    </location>
</feature>
<evidence type="ECO:0000313" key="20">
    <source>
        <dbReference type="EMBL" id="KAF7998002.1"/>
    </source>
</evidence>
<dbReference type="InterPro" id="IPR049883">
    <property type="entry name" value="NOTCH1_EGF-like"/>
</dbReference>
<dbReference type="Gene3D" id="2.10.25.10">
    <property type="entry name" value="Laminin"/>
    <property type="match status" value="31"/>
</dbReference>
<feature type="domain" description="Laminin G" evidence="18">
    <location>
        <begin position="1370"/>
        <end position="1591"/>
    </location>
</feature>
<feature type="domain" description="EGF-like" evidence="19">
    <location>
        <begin position="1915"/>
        <end position="1945"/>
    </location>
</feature>
<evidence type="ECO:0000259" key="18">
    <source>
        <dbReference type="PROSITE" id="PS50025"/>
    </source>
</evidence>
<dbReference type="GO" id="GO:0007476">
    <property type="term" value="P:imaginal disc-derived wing morphogenesis"/>
    <property type="evidence" value="ECO:0007669"/>
    <property type="project" value="UniProtKB-ARBA"/>
</dbReference>
<evidence type="ECO:0000256" key="15">
    <source>
        <dbReference type="PROSITE-ProRule" id="PRU00076"/>
    </source>
</evidence>
<comment type="similarity">
    <text evidence="12">Belongs to the Crumbs protein family.</text>
</comment>
<keyword evidence="11" id="KW-0306">Gastrulation</keyword>
<dbReference type="PROSITE" id="PS50026">
    <property type="entry name" value="EGF_3"/>
    <property type="match status" value="33"/>
</dbReference>
<feature type="disulfide bond" evidence="15">
    <location>
        <begin position="731"/>
        <end position="740"/>
    </location>
</feature>
<dbReference type="SUPFAM" id="SSF57196">
    <property type="entry name" value="EGF/Laminin"/>
    <property type="match status" value="21"/>
</dbReference>
<evidence type="ECO:0000259" key="19">
    <source>
        <dbReference type="PROSITE" id="PS50026"/>
    </source>
</evidence>
<feature type="disulfide bond" evidence="15">
    <location>
        <begin position="573"/>
        <end position="582"/>
    </location>
</feature>
<dbReference type="Pfam" id="PF00008">
    <property type="entry name" value="EGF"/>
    <property type="match status" value="12"/>
</dbReference>
<dbReference type="InterPro" id="IPR018097">
    <property type="entry name" value="EGF_Ca-bd_CS"/>
</dbReference>
<feature type="disulfide bond" evidence="15">
    <location>
        <begin position="693"/>
        <end position="702"/>
    </location>
</feature>
<dbReference type="PRINTS" id="PR00010">
    <property type="entry name" value="EGFBLOOD"/>
</dbReference>
<dbReference type="FunFam" id="2.10.25.10:FF:000472">
    <property type="entry name" value="Uncharacterized protein, isoform A"/>
    <property type="match status" value="4"/>
</dbReference>
<dbReference type="GO" id="GO:0016324">
    <property type="term" value="C:apical plasma membrane"/>
    <property type="evidence" value="ECO:0007669"/>
    <property type="project" value="UniProtKB-SubCell"/>
</dbReference>
<feature type="domain" description="EGF-like" evidence="19">
    <location>
        <begin position="1037"/>
        <end position="1072"/>
    </location>
</feature>
<dbReference type="GO" id="GO:0050769">
    <property type="term" value="P:positive regulation of neurogenesis"/>
    <property type="evidence" value="ECO:0007669"/>
    <property type="project" value="UniProtKB-ARBA"/>
</dbReference>
<feature type="disulfide bond" evidence="15">
    <location>
        <begin position="2014"/>
        <end position="2023"/>
    </location>
</feature>
<feature type="domain" description="EGF-like" evidence="19">
    <location>
        <begin position="198"/>
        <end position="234"/>
    </location>
</feature>
<feature type="disulfide bond" evidence="15">
    <location>
        <begin position="1143"/>
        <end position="1152"/>
    </location>
</feature>
<dbReference type="FunFam" id="2.10.25.10:FF:000208">
    <property type="entry name" value="Crumbs 2, cell polarity complex component"/>
    <property type="match status" value="1"/>
</dbReference>
<dbReference type="Proteomes" id="UP000639338">
    <property type="component" value="Unassembled WGS sequence"/>
</dbReference>
<evidence type="ECO:0000256" key="3">
    <source>
        <dbReference type="ARBA" id="ARBA00022536"/>
    </source>
</evidence>
<dbReference type="Gene3D" id="2.60.120.200">
    <property type="match status" value="4"/>
</dbReference>
<evidence type="ECO:0000256" key="4">
    <source>
        <dbReference type="ARBA" id="ARBA00022692"/>
    </source>
</evidence>
<feature type="disulfide bond" evidence="15">
    <location>
        <begin position="1041"/>
        <end position="1051"/>
    </location>
</feature>
<feature type="disulfide bond" evidence="15">
    <location>
        <begin position="1353"/>
        <end position="1362"/>
    </location>
</feature>
<dbReference type="InterPro" id="IPR009030">
    <property type="entry name" value="Growth_fac_rcpt_cys_sf"/>
</dbReference>
<dbReference type="CDD" id="cd00110">
    <property type="entry name" value="LamG"/>
    <property type="match status" value="2"/>
</dbReference>
<feature type="disulfide bond" evidence="15">
    <location>
        <begin position="224"/>
        <end position="233"/>
    </location>
</feature>
<dbReference type="PROSITE" id="PS01187">
    <property type="entry name" value="EGF_CA"/>
    <property type="match status" value="7"/>
</dbReference>
<feature type="domain" description="EGF-like" evidence="19">
    <location>
        <begin position="2106"/>
        <end position="2149"/>
    </location>
</feature>
<feature type="domain" description="EGF-like" evidence="19">
    <location>
        <begin position="319"/>
        <end position="356"/>
    </location>
</feature>
<keyword evidence="11" id="KW-0217">Developmental protein</keyword>
<feature type="disulfide bond" evidence="15">
    <location>
        <begin position="1025"/>
        <end position="1034"/>
    </location>
</feature>
<feature type="disulfide bond" evidence="15">
    <location>
        <begin position="1613"/>
        <end position="1622"/>
    </location>
</feature>
<dbReference type="GO" id="GO:0019904">
    <property type="term" value="F:protein domain specific binding"/>
    <property type="evidence" value="ECO:0007669"/>
    <property type="project" value="UniProtKB-ARBA"/>
</dbReference>
<feature type="disulfide bond" evidence="15">
    <location>
        <begin position="536"/>
        <end position="545"/>
    </location>
</feature>
<dbReference type="CDD" id="cd00054">
    <property type="entry name" value="EGF_CA"/>
    <property type="match status" value="23"/>
</dbReference>
<sequence length="2302" mass="255265">MRVLIPITVLVCLAIGTYESAINDDYPREAYFNGTASLKLNSTVSVHRHSGLSFRTCIGGNLFSQHYNNDTISLDVTNEGLLFIAIVDKHKYEAKLSARLLNNVWHNVNLVYKLGNLNLTAAGNNQIVANATYNSAILQLPDYNVNGSLIVGKGFKGCILRGPGILFNDSENNGALIGTCPPELRGCGQINNNDFGEMIDSCNNEPCVRRGKCVPQPDGYKCQCDTGYSGKNCEIGNGSRCSSNPCKNSATCHEDKDGNYKCTCLFGYTGSECEIPIGNHHNQCNDYPCRNNGICQPIGDNDFKCNCQPGWTGKICEIDFNDCASHPCKNNGICVDEFNNYTCRCQSTGYTGRNCEINIDECSSNHPCLNNGECFDNYGGYICRCPNGYDGTNCEQDLKECQSNPCQNGGLCVDEVGTYHCKCPNEYTGKHCEIRLCDNSLCPDNSICLPDEIGGLQCLCANGYVGIPPNCTVNYCKSNPCINGGVCINEKDNYKCTCPSGWKGSNCHIPISKWCAVCHNSGTCVETEYGGAKCQCTRFWTGPQCKEPLTCRDNPCRNANSCHDYQGGYYCNCEPGWTGPKCDSNISECLSDPCRNGGTCNDQTNSYYCDCIPGWTGNNCQINTNECLSEPCLNGGSCIDGVNGYTCNCTNDFIGENCEREYNPCDKKPCKNNGTCSTKLLSLTTKRDYECTCQNGFTGKSCEINIDECVNVQCDKDRICVDGIGKYECKCKEGYREPNCTLIIDHCAKNPCNNNTCIDLGEMGYKCNCNPGLTGDNCETDIDECALYGNASCNGGICQNTNGSYDCFCRPGFSGIHCDMDINECLCNPCQNNGTCIDEINKFRCICPKGYEGSSCQININECKDNPCQNNGECIDGIAKYTCSCAIGFTGKNCETNINDCHPQSCLHHGKCIDGINNYTCDCIDTGFTGYNCEINIDDCYSGPCVNGGTCIDDIKAYRCRCYPGYTGKRCEIDINECESSPCKYGGECLERSTQAQYKSTKLNIPEIFTHEFSYLNASGYECMCAQGTIGKNCEINIDECSSNPCYEGTCKDKIGKYECECNKGFEGINCQHDIDECLRYKPCEHGTCMDGRADYYCSCEQNWGGKNCSVELIGCRNNLCQNNGTCKPYLINENEHKFNCTCPDGYHGDTCNFITTMSLSESSRVMVNTTREEGYDIQFRFRTTLPNGLLAMGKGTTFYILELANGKLNLHSSILNKWDGVYIGSGLNNSKWQKVFVAINSTHLVLSANEEQTIYPVNQNEGPTASAITFPTTYVGATISYLGNLAHGPSYFVGCTEDIVINGEWIYPEMKSNNVEMKYVDQSCPREEQCLPNPCKAGGHCTDMWRDFSCKCERPYLGHTCQYNMTAATFSHENIKNGFVTVKLSDFARRTVRSIVDISMFIKTREKQGDVFYLGSDLNKNNIDFNSSKNYFISAELKGGELQIDMQFEGREEKYVVNGVALDDGNEHLIQVIRNITLVQVKINRKELFSKLFSSANGQLNVTHLYLGGIPHNSRHNRQIDDNESSTTSTINHVNFKGVIQDVQISNGSETMVVEFYPLNATDIPPPIQFGTVIFDKNKVLPGIVSDNVCQSNPCNHNGTCHVTWNDFWCQCPKGYTGKTCEEMQFCQLQECPINSTCQNLDGGYECTAHATFDGIQTLYSYNYIDENNNHDDDDHNEDDVDDDNENYDSIKKSKINEITIVYRSNNGGTIMHIDSLINDYYQYFNLSVYKDTITIEWKLDDVDDNNNDKLIFGKKEADGNWATILLKMNDDTLTCGFLNTINDSPITSNKFSLTLWKKLIKNGQITIGGLPFDIDSNDNNMEVSYQSSIDANNVDLSDVNITTISSSTTTTTKTTNNNAYKGCLGEVRIGNMLLHYFPFDKVYKNVTYKPKEYFTLIVENSTNKQSIGCRLCFENECQHGHCLNDTDSYICKCPPGYTRDNCSENINECLNNNCQNNSTCIDGIANYTCQCKTGWQGWLCDTDVNECIRQKDNPCYNEGVCVNLNGSFRCECPDEFTGDLCKDPKLITCDNHRCKSGSTCMNIVNPKNGDNFTCTCMPGYEDVYCDVPYCRVRSCKNNGTCDISYQRPQCNCPIGFKGDYCEINIDDCQIDNPQADPKCKNKGICIDGVNSYTCNCHNTGYVGPDCSDDINECEEGGEQICGNGICINLPGTFKCNCDDGYCGANCQLVDPCREDSCANGGTCTCDQSGGYICHCHPDYTGHNCTESKHFLGSQAMSYAIFAIPIGLIFILIIVSVPFLVMTTRNKRATRGTYSPSAQEFSNPRVEMDSVMKPPPEERLI</sequence>
<feature type="domain" description="EGF-like" evidence="19">
    <location>
        <begin position="547"/>
        <end position="583"/>
    </location>
</feature>
<protein>
    <recommendedName>
        <fullName evidence="13">Protein crumbs homolog 2</fullName>
    </recommendedName>
    <alternativeName>
        <fullName evidence="14">Crumbs-like protein 2</fullName>
    </alternativeName>
</protein>
<feature type="disulfide bond" evidence="15">
    <location>
        <begin position="1935"/>
        <end position="1944"/>
    </location>
</feature>
<dbReference type="GO" id="GO:0035282">
    <property type="term" value="P:segmentation"/>
    <property type="evidence" value="ECO:0007669"/>
    <property type="project" value="UniProtKB-ARBA"/>
</dbReference>
<feature type="domain" description="EGF-like" evidence="19">
    <location>
        <begin position="974"/>
        <end position="1035"/>
    </location>
</feature>
<keyword evidence="21" id="KW-1185">Reference proteome</keyword>
<feature type="disulfide bond" evidence="15">
    <location>
        <begin position="1100"/>
        <end position="1109"/>
    </location>
</feature>
<feature type="domain" description="EGF-like" evidence="19">
    <location>
        <begin position="1074"/>
        <end position="1110"/>
    </location>
</feature>
<feature type="domain" description="EGF-like" evidence="19">
    <location>
        <begin position="280"/>
        <end position="317"/>
    </location>
</feature>
<feature type="domain" description="EGF-like" evidence="19">
    <location>
        <begin position="743"/>
        <end position="779"/>
    </location>
</feature>
<evidence type="ECO:0000256" key="1">
    <source>
        <dbReference type="ARBA" id="ARBA00004247"/>
    </source>
</evidence>
<reference evidence="20 21" key="1">
    <citation type="submission" date="2020-08" db="EMBL/GenBank/DDBJ databases">
        <title>Aphidius gifuensis genome sequencing and assembly.</title>
        <authorList>
            <person name="Du Z."/>
        </authorList>
    </citation>
    <scope>NUCLEOTIDE SEQUENCE [LARGE SCALE GENOMIC DNA]</scope>
    <source>
        <strain evidence="20">YNYX2018</strain>
        <tissue evidence="20">Adults</tissue>
    </source>
</reference>
<feature type="domain" description="EGF-like" evidence="19">
    <location>
        <begin position="897"/>
        <end position="934"/>
    </location>
</feature>
<evidence type="ECO:0000256" key="11">
    <source>
        <dbReference type="ARBA" id="ARBA00023218"/>
    </source>
</evidence>
<dbReference type="FunFam" id="2.10.25.10:FF:000095">
    <property type="entry name" value="Notch, isoform B"/>
    <property type="match status" value="1"/>
</dbReference>
<comment type="caution">
    <text evidence="15">Lacks conserved residue(s) required for the propagation of feature annotation.</text>
</comment>
<dbReference type="Pfam" id="PF07645">
    <property type="entry name" value="EGF_CA"/>
    <property type="match status" value="4"/>
</dbReference>
<keyword evidence="9 15" id="KW-1015">Disulfide bond</keyword>